<dbReference type="Gene3D" id="2.40.10.10">
    <property type="entry name" value="Trypsin-like serine proteases"/>
    <property type="match status" value="1"/>
</dbReference>
<dbReference type="GO" id="GO:0006508">
    <property type="term" value="P:proteolysis"/>
    <property type="evidence" value="ECO:0007669"/>
    <property type="project" value="UniProtKB-KW"/>
</dbReference>
<dbReference type="SMART" id="SM00020">
    <property type="entry name" value="Tryp_SPc"/>
    <property type="match status" value="1"/>
</dbReference>
<sequence>ERMIVHGVAIKCLTILSVLNHVASVSELCGLSELNFNPRSAKILNGSCTPHEAVPWIAQIQIKVNKKYVHHCGGTLVAHDIVLTAAHCLLTRDKMRVVLGQYNLTSTDQRERIFKIDKHILHSDWDSFKTGRYSNDIALIKIQTSRDAHNFAPACLPQSSMKLFGKKCIISGWGKTKAKGKEISNNCLRSANVKVFRLEKCQSFYEPVGKRLSQGMVCAGAENGGVDSCKGDSGGPLMCSDGERFYVHGIVSWGHGCGQKGKPGVYTQVQKYHHWVRHNIELLHKTN</sequence>
<dbReference type="PROSITE" id="PS00135">
    <property type="entry name" value="TRYPSIN_SER"/>
    <property type="match status" value="1"/>
</dbReference>
<dbReference type="AlphaFoldDB" id="A0A0K2ULV0"/>
<keyword evidence="1" id="KW-0768">Sushi</keyword>
<feature type="domain" description="Peptidase S1" evidence="12">
    <location>
        <begin position="43"/>
        <end position="281"/>
    </location>
</feature>
<evidence type="ECO:0000256" key="2">
    <source>
        <dbReference type="ARBA" id="ARBA00022670"/>
    </source>
</evidence>
<dbReference type="EC" id="3.4.21.84" evidence="9"/>
<evidence type="ECO:0000256" key="8">
    <source>
        <dbReference type="ARBA" id="ARBA00052079"/>
    </source>
</evidence>
<evidence type="ECO:0000256" key="1">
    <source>
        <dbReference type="ARBA" id="ARBA00022659"/>
    </source>
</evidence>
<keyword evidence="3 11" id="KW-0732">Signal</keyword>
<evidence type="ECO:0000256" key="5">
    <source>
        <dbReference type="ARBA" id="ARBA00022820"/>
    </source>
</evidence>
<feature type="signal peptide" evidence="11">
    <location>
        <begin position="1"/>
        <end position="24"/>
    </location>
</feature>
<dbReference type="InterPro" id="IPR033116">
    <property type="entry name" value="TRYPSIN_SER"/>
</dbReference>
<name>A0A0K2ULV0_LEPSM</name>
<dbReference type="PANTHER" id="PTHR24264">
    <property type="entry name" value="TRYPSIN-RELATED"/>
    <property type="match status" value="1"/>
</dbReference>
<evidence type="ECO:0000259" key="12">
    <source>
        <dbReference type="PROSITE" id="PS50240"/>
    </source>
</evidence>
<dbReference type="PROSITE" id="PS00134">
    <property type="entry name" value="TRYPSIN_HIS"/>
    <property type="match status" value="1"/>
</dbReference>
<evidence type="ECO:0000256" key="11">
    <source>
        <dbReference type="SAM" id="SignalP"/>
    </source>
</evidence>
<evidence type="ECO:0000256" key="6">
    <source>
        <dbReference type="ARBA" id="ARBA00022825"/>
    </source>
</evidence>
<feature type="non-terminal residue" evidence="13">
    <location>
        <position position="1"/>
    </location>
</feature>
<dbReference type="InterPro" id="IPR001254">
    <property type="entry name" value="Trypsin_dom"/>
</dbReference>
<evidence type="ECO:0000256" key="10">
    <source>
        <dbReference type="RuleBase" id="RU363034"/>
    </source>
</evidence>
<feature type="chain" id="PRO_5005488819" description="limulus clotting factor C" evidence="11">
    <location>
        <begin position="25"/>
        <end position="287"/>
    </location>
</feature>
<dbReference type="PRINTS" id="PR00722">
    <property type="entry name" value="CHYMOTRYPSIN"/>
</dbReference>
<proteinExistence type="predicted"/>
<keyword evidence="5" id="KW-0353">Hemolymph clotting</keyword>
<dbReference type="SUPFAM" id="SSF50494">
    <property type="entry name" value="Trypsin-like serine proteases"/>
    <property type="match status" value="1"/>
</dbReference>
<dbReference type="InterPro" id="IPR050127">
    <property type="entry name" value="Serine_Proteases_S1"/>
</dbReference>
<protein>
    <recommendedName>
        <fullName evidence="9">limulus clotting factor C</fullName>
        <ecNumber evidence="9">3.4.21.84</ecNumber>
    </recommendedName>
</protein>
<dbReference type="OrthoDB" id="5979691at2759"/>
<evidence type="ECO:0000256" key="3">
    <source>
        <dbReference type="ARBA" id="ARBA00022729"/>
    </source>
</evidence>
<keyword evidence="6 10" id="KW-0720">Serine protease</keyword>
<dbReference type="InterPro" id="IPR043504">
    <property type="entry name" value="Peptidase_S1_PA_chymotrypsin"/>
</dbReference>
<evidence type="ECO:0000256" key="9">
    <source>
        <dbReference type="ARBA" id="ARBA00066707"/>
    </source>
</evidence>
<dbReference type="FunFam" id="2.40.10.10:FF:000120">
    <property type="entry name" value="Putative serine protease"/>
    <property type="match status" value="1"/>
</dbReference>
<reference evidence="13" key="1">
    <citation type="submission" date="2014-05" db="EMBL/GenBank/DDBJ databases">
        <authorList>
            <person name="Chronopoulou M."/>
        </authorList>
    </citation>
    <scope>NUCLEOTIDE SEQUENCE</scope>
    <source>
        <tissue evidence="13">Whole organism</tissue>
    </source>
</reference>
<dbReference type="PANTHER" id="PTHR24264:SF54">
    <property type="entry name" value="PEPTIDASE S1 DOMAIN-CONTAINING PROTEIN"/>
    <property type="match status" value="1"/>
</dbReference>
<dbReference type="InterPro" id="IPR018114">
    <property type="entry name" value="TRYPSIN_HIS"/>
</dbReference>
<evidence type="ECO:0000256" key="7">
    <source>
        <dbReference type="ARBA" id="ARBA00023157"/>
    </source>
</evidence>
<dbReference type="GO" id="GO:0005615">
    <property type="term" value="C:extracellular space"/>
    <property type="evidence" value="ECO:0007669"/>
    <property type="project" value="TreeGrafter"/>
</dbReference>
<organism evidence="13">
    <name type="scientific">Lepeophtheirus salmonis</name>
    <name type="common">Salmon louse</name>
    <name type="synonym">Caligus salmonis</name>
    <dbReference type="NCBI Taxonomy" id="72036"/>
    <lineage>
        <taxon>Eukaryota</taxon>
        <taxon>Metazoa</taxon>
        <taxon>Ecdysozoa</taxon>
        <taxon>Arthropoda</taxon>
        <taxon>Crustacea</taxon>
        <taxon>Multicrustacea</taxon>
        <taxon>Hexanauplia</taxon>
        <taxon>Copepoda</taxon>
        <taxon>Siphonostomatoida</taxon>
        <taxon>Caligidae</taxon>
        <taxon>Lepeophtheirus</taxon>
    </lineage>
</organism>
<comment type="catalytic activity">
    <reaction evidence="8">
        <text>Selective cleavage of 103-Arg-|-Ser-104 and 124-Ile-|-Ile-125 bonds in Limulus clotting factor B to form activated factor B. Cleavage of -Pro-Arg-|-Xaa- bonds in synthetic substrates.</text>
        <dbReference type="EC" id="3.4.21.84"/>
    </reaction>
</comment>
<keyword evidence="7" id="KW-1015">Disulfide bond</keyword>
<dbReference type="InterPro" id="IPR001314">
    <property type="entry name" value="Peptidase_S1A"/>
</dbReference>
<dbReference type="GO" id="GO:0004252">
    <property type="term" value="F:serine-type endopeptidase activity"/>
    <property type="evidence" value="ECO:0007669"/>
    <property type="project" value="InterPro"/>
</dbReference>
<evidence type="ECO:0000313" key="13">
    <source>
        <dbReference type="EMBL" id="CDW39258.1"/>
    </source>
</evidence>
<keyword evidence="2 10" id="KW-0645">Protease</keyword>
<dbReference type="InterPro" id="IPR009003">
    <property type="entry name" value="Peptidase_S1_PA"/>
</dbReference>
<dbReference type="GO" id="GO:0042381">
    <property type="term" value="P:hemolymph coagulation"/>
    <property type="evidence" value="ECO:0007669"/>
    <property type="project" value="UniProtKB-KW"/>
</dbReference>
<dbReference type="PROSITE" id="PS50240">
    <property type="entry name" value="TRYPSIN_DOM"/>
    <property type="match status" value="1"/>
</dbReference>
<keyword evidence="4 10" id="KW-0378">Hydrolase</keyword>
<evidence type="ECO:0000256" key="4">
    <source>
        <dbReference type="ARBA" id="ARBA00022801"/>
    </source>
</evidence>
<dbReference type="Pfam" id="PF00089">
    <property type="entry name" value="Trypsin"/>
    <property type="match status" value="1"/>
</dbReference>
<dbReference type="CDD" id="cd00190">
    <property type="entry name" value="Tryp_SPc"/>
    <property type="match status" value="1"/>
</dbReference>
<accession>A0A0K2ULV0</accession>
<dbReference type="EMBL" id="HACA01021897">
    <property type="protein sequence ID" value="CDW39258.1"/>
    <property type="molecule type" value="Transcribed_RNA"/>
</dbReference>